<feature type="domain" description="VWFA" evidence="2">
    <location>
        <begin position="93"/>
        <end position="282"/>
    </location>
</feature>
<keyword evidence="1" id="KW-0812">Transmembrane</keyword>
<keyword evidence="4" id="KW-1185">Reference proteome</keyword>
<keyword evidence="1" id="KW-0472">Membrane</keyword>
<evidence type="ECO:0000259" key="2">
    <source>
        <dbReference type="PROSITE" id="PS50234"/>
    </source>
</evidence>
<keyword evidence="1" id="KW-1133">Transmembrane helix</keyword>
<proteinExistence type="predicted"/>
<gene>
    <name evidence="3" type="ORF">IMCC3088_2393</name>
</gene>
<dbReference type="eggNOG" id="COG2304">
    <property type="taxonomic scope" value="Bacteria"/>
</dbReference>
<dbReference type="InterPro" id="IPR002035">
    <property type="entry name" value="VWF_A"/>
</dbReference>
<evidence type="ECO:0000313" key="4">
    <source>
        <dbReference type="Proteomes" id="UP000005615"/>
    </source>
</evidence>
<protein>
    <submittedName>
        <fullName evidence="3">TPR domain protein in aerotolerance operon</fullName>
    </submittedName>
</protein>
<sequence>MLANFHFLRPEWFLLLIPFAAITYLQWRTGDYARQWQAVIAPHLLPKMIVRGSQRRLFSPLWVSALVIPLLVIALAGPSWSRGESPFAVDSAALVIAMDLSDSMSSEDLQPDRMQRARSKVLELAKARGDAYTALLAYAGSGHMVLPLSDDRNLLLHYLDALYVGMLPKEGKSPELNLPIVRKLLTKGKDQNSATLLIVTDGASQASIDAFKELGKASGMQVIVWGMGKTVDEMNKDAERGLENSALPLQEAELKKLASAAAGSYQRVSASDDDVKQILSRINRHYELSEDSSRPWIDSGYYFVGPIMLLFLLWFRQGWSLKW</sequence>
<name>F3L412_9GAMM</name>
<feature type="transmembrane region" description="Helical" evidence="1">
    <location>
        <begin position="12"/>
        <end position="27"/>
    </location>
</feature>
<dbReference type="InterPro" id="IPR036465">
    <property type="entry name" value="vWFA_dom_sf"/>
</dbReference>
<dbReference type="EMBL" id="AEIG01000072">
    <property type="protein sequence ID" value="EGG28933.1"/>
    <property type="molecule type" value="Genomic_DNA"/>
</dbReference>
<evidence type="ECO:0000256" key="1">
    <source>
        <dbReference type="SAM" id="Phobius"/>
    </source>
</evidence>
<dbReference type="Proteomes" id="UP000005615">
    <property type="component" value="Unassembled WGS sequence"/>
</dbReference>
<dbReference type="PANTHER" id="PTHR22550">
    <property type="entry name" value="SPORE GERMINATION PROTEIN"/>
    <property type="match status" value="1"/>
</dbReference>
<evidence type="ECO:0000313" key="3">
    <source>
        <dbReference type="EMBL" id="EGG28933.1"/>
    </source>
</evidence>
<feature type="transmembrane region" description="Helical" evidence="1">
    <location>
        <begin position="57"/>
        <end position="77"/>
    </location>
</feature>
<dbReference type="Gene3D" id="3.40.50.410">
    <property type="entry name" value="von Willebrand factor, type A domain"/>
    <property type="match status" value="1"/>
</dbReference>
<dbReference type="InterPro" id="IPR050768">
    <property type="entry name" value="UPF0353/GerABKA_families"/>
</dbReference>
<dbReference type="SUPFAM" id="SSF53300">
    <property type="entry name" value="vWA-like"/>
    <property type="match status" value="1"/>
</dbReference>
<comment type="caution">
    <text evidence="3">The sequence shown here is derived from an EMBL/GenBank/DDBJ whole genome shotgun (WGS) entry which is preliminary data.</text>
</comment>
<organism evidence="3 4">
    <name type="scientific">Aequoribacter fuscus</name>
    <dbReference type="NCBI Taxonomy" id="2518989"/>
    <lineage>
        <taxon>Bacteria</taxon>
        <taxon>Pseudomonadati</taxon>
        <taxon>Pseudomonadota</taxon>
        <taxon>Gammaproteobacteria</taxon>
        <taxon>Cellvibrionales</taxon>
        <taxon>Halieaceae</taxon>
        <taxon>Aequoribacter</taxon>
    </lineage>
</organism>
<dbReference type="STRING" id="2518989.IMCC3088_2393"/>
<dbReference type="Pfam" id="PF13519">
    <property type="entry name" value="VWA_2"/>
    <property type="match status" value="1"/>
</dbReference>
<dbReference type="AlphaFoldDB" id="F3L412"/>
<dbReference type="RefSeq" id="WP_009576559.1">
    <property type="nucleotide sequence ID" value="NZ_AEIG01000072.1"/>
</dbReference>
<dbReference type="PROSITE" id="PS50234">
    <property type="entry name" value="VWFA"/>
    <property type="match status" value="1"/>
</dbReference>
<accession>F3L412</accession>
<dbReference type="PANTHER" id="PTHR22550:SF14">
    <property type="entry name" value="VWFA DOMAIN-CONTAINING PROTEIN"/>
    <property type="match status" value="1"/>
</dbReference>
<reference evidence="3 4" key="1">
    <citation type="journal article" date="2011" name="J. Bacteriol.">
        <title>Genome sequence of strain IMCC3088, a proteorhodopsin-containing marine bacterium belonging to the OM60/NOR5 clade.</title>
        <authorList>
            <person name="Jang Y."/>
            <person name="Oh H.M."/>
            <person name="Kang I."/>
            <person name="Lee K."/>
            <person name="Yang S.J."/>
            <person name="Cho J.C."/>
        </authorList>
    </citation>
    <scope>NUCLEOTIDE SEQUENCE [LARGE SCALE GENOMIC DNA]</scope>
    <source>
        <strain evidence="3 4">IMCC3088</strain>
    </source>
</reference>
<dbReference type="SMART" id="SM00327">
    <property type="entry name" value="VWA"/>
    <property type="match status" value="1"/>
</dbReference>